<evidence type="ECO:0000313" key="3">
    <source>
        <dbReference type="Proteomes" id="UP000192491"/>
    </source>
</evidence>
<organism evidence="2 3">
    <name type="scientific">Thiothrix lacustris</name>
    <dbReference type="NCBI Taxonomy" id="525917"/>
    <lineage>
        <taxon>Bacteria</taxon>
        <taxon>Pseudomonadati</taxon>
        <taxon>Pseudomonadota</taxon>
        <taxon>Gammaproteobacteria</taxon>
        <taxon>Thiotrichales</taxon>
        <taxon>Thiotrichaceae</taxon>
        <taxon>Thiothrix</taxon>
    </lineage>
</organism>
<accession>A0A1Y1QUF3</accession>
<name>A0A1Y1QUF3_9GAMM</name>
<dbReference type="AlphaFoldDB" id="A0A1Y1QUF3"/>
<feature type="signal peptide" evidence="1">
    <location>
        <begin position="1"/>
        <end position="30"/>
    </location>
</feature>
<evidence type="ECO:0008006" key="4">
    <source>
        <dbReference type="Google" id="ProtNLM"/>
    </source>
</evidence>
<keyword evidence="1" id="KW-0732">Signal</keyword>
<gene>
    <name evidence="2" type="ORF">BWK73_10220</name>
</gene>
<comment type="caution">
    <text evidence="2">The sequence shown here is derived from an EMBL/GenBank/DDBJ whole genome shotgun (WGS) entry which is preliminary data.</text>
</comment>
<sequence length="272" mass="28603">MTIVFADRPISLAIVIALTAAAMLISCDTANNTPTSDTAPTTKQSATTTIEPTLGIKSIALDSNAADTTTALLANAQAVYGELQTAREAALHEDKAGFIKALGTAREALNQLPDTLTSMAAVVENADDWALFPVQDVTADLDSAAAAANNDQPYWAGALEAIQSALATFHWYGQAPSANLLAAYTDALNAYAVAAAPDFRPDQNQVIIDQLSKAAESLQNVANTADLQAATRALIDKVTPEKAEIKQLAYNIHLLITQQREQAAVTAQQAKP</sequence>
<feature type="chain" id="PRO_5012192119" description="Imelysin-like domain-containing protein" evidence="1">
    <location>
        <begin position="31"/>
        <end position="272"/>
    </location>
</feature>
<evidence type="ECO:0000313" key="2">
    <source>
        <dbReference type="EMBL" id="OQX14117.1"/>
    </source>
</evidence>
<dbReference type="EMBL" id="MTEJ01000034">
    <property type="protein sequence ID" value="OQX14117.1"/>
    <property type="molecule type" value="Genomic_DNA"/>
</dbReference>
<proteinExistence type="predicted"/>
<protein>
    <recommendedName>
        <fullName evidence="4">Imelysin-like domain-containing protein</fullName>
    </recommendedName>
</protein>
<evidence type="ECO:0000256" key="1">
    <source>
        <dbReference type="SAM" id="SignalP"/>
    </source>
</evidence>
<reference evidence="2 3" key="1">
    <citation type="submission" date="2017-01" db="EMBL/GenBank/DDBJ databases">
        <title>Novel large sulfur bacteria in the metagenomes of groundwater-fed chemosynthetic microbial mats in the Lake Huron basin.</title>
        <authorList>
            <person name="Sharrar A.M."/>
            <person name="Flood B.E."/>
            <person name="Bailey J.V."/>
            <person name="Jones D.S."/>
            <person name="Biddanda B."/>
            <person name="Ruberg S.A."/>
            <person name="Marcus D.N."/>
            <person name="Dick G.J."/>
        </authorList>
    </citation>
    <scope>NUCLEOTIDE SEQUENCE [LARGE SCALE GENOMIC DNA]</scope>
    <source>
        <strain evidence="2">A8</strain>
    </source>
</reference>
<dbReference type="Proteomes" id="UP000192491">
    <property type="component" value="Unassembled WGS sequence"/>
</dbReference>